<evidence type="ECO:0000313" key="12">
    <source>
        <dbReference type="Proteomes" id="UP000198953"/>
    </source>
</evidence>
<accession>A0A1H7I955</accession>
<protein>
    <submittedName>
        <fullName evidence="11">Glycerol uptake facilitator protein</fullName>
    </submittedName>
</protein>
<gene>
    <name evidence="11" type="ORF">SAMN05660976_00710</name>
</gene>
<feature type="transmembrane region" description="Helical" evidence="10">
    <location>
        <begin position="40"/>
        <end position="61"/>
    </location>
</feature>
<keyword evidence="12" id="KW-1185">Reference proteome</keyword>
<dbReference type="InterPro" id="IPR000425">
    <property type="entry name" value="MIP"/>
</dbReference>
<dbReference type="GO" id="GO:0005886">
    <property type="term" value="C:plasma membrane"/>
    <property type="evidence" value="ECO:0007669"/>
    <property type="project" value="UniProtKB-SubCell"/>
</dbReference>
<dbReference type="OrthoDB" id="9807293at2"/>
<feature type="transmembrane region" description="Helical" evidence="10">
    <location>
        <begin position="91"/>
        <end position="112"/>
    </location>
</feature>
<evidence type="ECO:0000256" key="6">
    <source>
        <dbReference type="ARBA" id="ARBA00022989"/>
    </source>
</evidence>
<evidence type="ECO:0000256" key="4">
    <source>
        <dbReference type="ARBA" id="ARBA00022475"/>
    </source>
</evidence>
<dbReference type="Proteomes" id="UP000198953">
    <property type="component" value="Unassembled WGS sequence"/>
</dbReference>
<feature type="compositionally biased region" description="Basic residues" evidence="9">
    <location>
        <begin position="319"/>
        <end position="330"/>
    </location>
</feature>
<feature type="transmembrane region" description="Helical" evidence="10">
    <location>
        <begin position="9"/>
        <end position="34"/>
    </location>
</feature>
<evidence type="ECO:0000256" key="5">
    <source>
        <dbReference type="ARBA" id="ARBA00022692"/>
    </source>
</evidence>
<evidence type="ECO:0000313" key="11">
    <source>
        <dbReference type="EMBL" id="SEK58287.1"/>
    </source>
</evidence>
<evidence type="ECO:0000256" key="3">
    <source>
        <dbReference type="ARBA" id="ARBA00022448"/>
    </source>
</evidence>
<dbReference type="Pfam" id="PF00230">
    <property type="entry name" value="MIP"/>
    <property type="match status" value="1"/>
</dbReference>
<keyword evidence="5 8" id="KW-0812">Transmembrane</keyword>
<dbReference type="PANTHER" id="PTHR19139:SF199">
    <property type="entry name" value="MIP17260P"/>
    <property type="match status" value="1"/>
</dbReference>
<evidence type="ECO:0000256" key="9">
    <source>
        <dbReference type="SAM" id="MobiDB-lite"/>
    </source>
</evidence>
<dbReference type="STRING" id="46177.SAMN05660976_00710"/>
<evidence type="ECO:0000256" key="7">
    <source>
        <dbReference type="ARBA" id="ARBA00023136"/>
    </source>
</evidence>
<sequence>MVGDLPRRLVAEAIGTMLLVLFGAGSIVAALVVGRGTLNYAGLGIISLSFAVAVAVAVFAFGTTSGAHINPAVTVALAAGRRFPWSEVPSYIVAQLIGGFVGALLIVGGFGGRAVRLGGVGLTQLQPGVNPWQGLLFEALGTFLLLLTIMALAVDRRAPTGWAGLMIGLAVAGEIFVLGPLTNGSVNPARTFGPYLANALFGGSTPWAQLGVYIAGPVIGAVVAVVVYDFVARPERELPAGAEQGLAGEITGAREPGGEVPAGVEQGTMGPILGERGPRPESVEGREGTAAEGTVPGGTVPEARRPHEEELRGHAAHGGWRRPWRHGPGR</sequence>
<dbReference type="PANTHER" id="PTHR19139">
    <property type="entry name" value="AQUAPORIN TRANSPORTER"/>
    <property type="match status" value="1"/>
</dbReference>
<dbReference type="PROSITE" id="PS00221">
    <property type="entry name" value="MIP"/>
    <property type="match status" value="1"/>
</dbReference>
<dbReference type="InterPro" id="IPR034294">
    <property type="entry name" value="Aquaporin_transptr"/>
</dbReference>
<keyword evidence="7 10" id="KW-0472">Membrane</keyword>
<feature type="transmembrane region" description="Helical" evidence="10">
    <location>
        <begin position="161"/>
        <end position="181"/>
    </location>
</feature>
<proteinExistence type="inferred from homology"/>
<evidence type="ECO:0000256" key="8">
    <source>
        <dbReference type="RuleBase" id="RU000477"/>
    </source>
</evidence>
<reference evidence="11 12" key="1">
    <citation type="submission" date="2016-10" db="EMBL/GenBank/DDBJ databases">
        <authorList>
            <person name="de Groot N.N."/>
        </authorList>
    </citation>
    <scope>NUCLEOTIDE SEQUENCE [LARGE SCALE GENOMIC DNA]</scope>
    <source>
        <strain evidence="11 12">DSM 43357</strain>
    </source>
</reference>
<organism evidence="11 12">
    <name type="scientific">Nonomuraea pusilla</name>
    <dbReference type="NCBI Taxonomy" id="46177"/>
    <lineage>
        <taxon>Bacteria</taxon>
        <taxon>Bacillati</taxon>
        <taxon>Actinomycetota</taxon>
        <taxon>Actinomycetes</taxon>
        <taxon>Streptosporangiales</taxon>
        <taxon>Streptosporangiaceae</taxon>
        <taxon>Nonomuraea</taxon>
    </lineage>
</organism>
<feature type="compositionally biased region" description="Basic and acidic residues" evidence="9">
    <location>
        <begin position="302"/>
        <end position="313"/>
    </location>
</feature>
<evidence type="ECO:0000256" key="10">
    <source>
        <dbReference type="SAM" id="Phobius"/>
    </source>
</evidence>
<keyword evidence="4" id="KW-1003">Cell membrane</keyword>
<feature type="transmembrane region" description="Helical" evidence="10">
    <location>
        <begin position="132"/>
        <end position="154"/>
    </location>
</feature>
<feature type="transmembrane region" description="Helical" evidence="10">
    <location>
        <begin position="210"/>
        <end position="231"/>
    </location>
</feature>
<dbReference type="RefSeq" id="WP_091098221.1">
    <property type="nucleotide sequence ID" value="NZ_FOBF01000002.1"/>
</dbReference>
<dbReference type="PRINTS" id="PR00783">
    <property type="entry name" value="MINTRINSICP"/>
</dbReference>
<comment type="subcellular location">
    <subcellularLocation>
        <location evidence="1">Cell membrane</location>
        <topology evidence="1">Multi-pass membrane protein</topology>
    </subcellularLocation>
</comment>
<keyword evidence="6 10" id="KW-1133">Transmembrane helix</keyword>
<dbReference type="EMBL" id="FOBF01000002">
    <property type="protein sequence ID" value="SEK58287.1"/>
    <property type="molecule type" value="Genomic_DNA"/>
</dbReference>
<comment type="similarity">
    <text evidence="2 8">Belongs to the MIP/aquaporin (TC 1.A.8) family.</text>
</comment>
<feature type="compositionally biased region" description="Basic and acidic residues" evidence="9">
    <location>
        <begin position="276"/>
        <end position="289"/>
    </location>
</feature>
<dbReference type="AlphaFoldDB" id="A0A1H7I955"/>
<dbReference type="SUPFAM" id="SSF81338">
    <property type="entry name" value="Aquaporin-like"/>
    <property type="match status" value="1"/>
</dbReference>
<dbReference type="InterPro" id="IPR022357">
    <property type="entry name" value="MIP_CS"/>
</dbReference>
<evidence type="ECO:0000256" key="1">
    <source>
        <dbReference type="ARBA" id="ARBA00004651"/>
    </source>
</evidence>
<keyword evidence="3 8" id="KW-0813">Transport</keyword>
<name>A0A1H7I955_9ACTN</name>
<dbReference type="InterPro" id="IPR023271">
    <property type="entry name" value="Aquaporin-like"/>
</dbReference>
<dbReference type="Gene3D" id="1.20.1080.10">
    <property type="entry name" value="Glycerol uptake facilitator protein"/>
    <property type="match status" value="1"/>
</dbReference>
<evidence type="ECO:0000256" key="2">
    <source>
        <dbReference type="ARBA" id="ARBA00006175"/>
    </source>
</evidence>
<feature type="region of interest" description="Disordered" evidence="9">
    <location>
        <begin position="242"/>
        <end position="330"/>
    </location>
</feature>
<dbReference type="GO" id="GO:0015250">
    <property type="term" value="F:water channel activity"/>
    <property type="evidence" value="ECO:0007669"/>
    <property type="project" value="TreeGrafter"/>
</dbReference>